<accession>A0ABR3F9U8</accession>
<evidence type="ECO:0000313" key="2">
    <source>
        <dbReference type="EMBL" id="KAL0571923.1"/>
    </source>
</evidence>
<reference evidence="2 3" key="1">
    <citation type="submission" date="2024-02" db="EMBL/GenBank/DDBJ databases">
        <title>A draft genome for the cacao thread blight pathogen Marasmius crinis-equi.</title>
        <authorList>
            <person name="Cohen S.P."/>
            <person name="Baruah I.K."/>
            <person name="Amoako-Attah I."/>
            <person name="Bukari Y."/>
            <person name="Meinhardt L.W."/>
            <person name="Bailey B.A."/>
        </authorList>
    </citation>
    <scope>NUCLEOTIDE SEQUENCE [LARGE SCALE GENOMIC DNA]</scope>
    <source>
        <strain evidence="2 3">GH-76</strain>
    </source>
</reference>
<dbReference type="EMBL" id="JBAHYK010000696">
    <property type="protein sequence ID" value="KAL0571923.1"/>
    <property type="molecule type" value="Genomic_DNA"/>
</dbReference>
<organism evidence="2 3">
    <name type="scientific">Marasmius crinis-equi</name>
    <dbReference type="NCBI Taxonomy" id="585013"/>
    <lineage>
        <taxon>Eukaryota</taxon>
        <taxon>Fungi</taxon>
        <taxon>Dikarya</taxon>
        <taxon>Basidiomycota</taxon>
        <taxon>Agaricomycotina</taxon>
        <taxon>Agaricomycetes</taxon>
        <taxon>Agaricomycetidae</taxon>
        <taxon>Agaricales</taxon>
        <taxon>Marasmiineae</taxon>
        <taxon>Marasmiaceae</taxon>
        <taxon>Marasmius</taxon>
    </lineage>
</organism>
<gene>
    <name evidence="2" type="ORF">V5O48_010034</name>
</gene>
<sequence>MTPDSPLNTSRIDDDPVPTIPTTTSAVEEDDDIHILSPNELPIDIDALPSPVAQSAPSTSMNASTSQTHEAVKVACEGFQPKLPQGKAPEDVYPFYLHRTTSLSWNYAVKDHVIILHHRQCEETVTLTKDTTPNSVLADSVGHWNRSCRHCTNLPNDGNLAGIIRRFKTGVPLHAPYRYHGFEGIVEIAHKYRDRAETKRLGELNMVRKLVVRQKALSMHKKFLVTVGQGDYERVDRLIAAWMRRNGGIQSLMKMYEGAAAGKLRVFGYTEKDYLRQILNWRIGGSRLVDITHRSSAMPGISSVRAHSTVSSLIASPSIPTQSEVESNLITCFEGIVDTMRTQKVKHAVMMFDEICTTKRPRFDPITGAFIGICREDGFKTSLRFEDEKDLDQLMDDLTSKEVHMSTEATIAAVGLLTSNKSLQCARPVLISGTYKREKAPEHAKLIQTTIDGVDSQKHITGVRVVSLASDGESKRGKALVQLTFIRNLSSSSPIFEHVSYLGLIDLQVGPDDITPDKDYKHVDKRVRNTFLRSSGMCITGVVITPDLFRQHLRMVGLAPIHI</sequence>
<name>A0ABR3F9U8_9AGAR</name>
<comment type="caution">
    <text evidence="2">The sequence shown here is derived from an EMBL/GenBank/DDBJ whole genome shotgun (WGS) entry which is preliminary data.</text>
</comment>
<evidence type="ECO:0000256" key="1">
    <source>
        <dbReference type="SAM" id="MobiDB-lite"/>
    </source>
</evidence>
<keyword evidence="3" id="KW-1185">Reference proteome</keyword>
<feature type="region of interest" description="Disordered" evidence="1">
    <location>
        <begin position="1"/>
        <end position="28"/>
    </location>
</feature>
<protein>
    <submittedName>
        <fullName evidence="2">Uncharacterized protein</fullName>
    </submittedName>
</protein>
<evidence type="ECO:0000313" key="3">
    <source>
        <dbReference type="Proteomes" id="UP001465976"/>
    </source>
</evidence>
<feature type="non-terminal residue" evidence="2">
    <location>
        <position position="563"/>
    </location>
</feature>
<dbReference type="Proteomes" id="UP001465976">
    <property type="component" value="Unassembled WGS sequence"/>
</dbReference>
<feature type="compositionally biased region" description="Polar residues" evidence="1">
    <location>
        <begin position="1"/>
        <end position="10"/>
    </location>
</feature>
<proteinExistence type="predicted"/>